<dbReference type="InterPro" id="IPR011333">
    <property type="entry name" value="SKP1/BTB/POZ_sf"/>
</dbReference>
<dbReference type="EMBL" id="QGMF01000546">
    <property type="protein sequence ID" value="TVY15177.1"/>
    <property type="molecule type" value="Genomic_DNA"/>
</dbReference>
<dbReference type="PANTHER" id="PTHR47843">
    <property type="entry name" value="BTB DOMAIN-CONTAINING PROTEIN-RELATED"/>
    <property type="match status" value="1"/>
</dbReference>
<dbReference type="Gene3D" id="3.30.710.10">
    <property type="entry name" value="Potassium Channel Kv1.1, Chain A"/>
    <property type="match status" value="1"/>
</dbReference>
<proteinExistence type="predicted"/>
<gene>
    <name evidence="2" type="ORF">LARI1_G007255</name>
</gene>
<sequence length="261" mass="29764">MSSSTSAIFSADDIGTDIVTIHVGPERKAFAIHKNLICNRSDFFSKAFNGPFKEGVDGTMHLPEDDPEAFSALVVWIYRDQLPLFPSERFTDDRDGCERYIDILLPFFLLAEKLCINALANQIMDRIQDVQLKHDSLFSCSQLEDIYANTHRGSKVRTYGVLNEIRRSLVPESEYDANEEDENSEEKFLEELLKLQESQTDIGRDFILLHMQYGHRFHPGNDRADAQIRDSKTGFGRCFFHTHAKSEVCHLGPEPEDTKGA</sequence>
<organism evidence="2 3">
    <name type="scientific">Lachnellula arida</name>
    <dbReference type="NCBI Taxonomy" id="1316785"/>
    <lineage>
        <taxon>Eukaryota</taxon>
        <taxon>Fungi</taxon>
        <taxon>Dikarya</taxon>
        <taxon>Ascomycota</taxon>
        <taxon>Pezizomycotina</taxon>
        <taxon>Leotiomycetes</taxon>
        <taxon>Helotiales</taxon>
        <taxon>Lachnaceae</taxon>
        <taxon>Lachnellula</taxon>
    </lineage>
</organism>
<dbReference type="Proteomes" id="UP000469559">
    <property type="component" value="Unassembled WGS sequence"/>
</dbReference>
<dbReference type="SUPFAM" id="SSF54695">
    <property type="entry name" value="POZ domain"/>
    <property type="match status" value="1"/>
</dbReference>
<evidence type="ECO:0000313" key="3">
    <source>
        <dbReference type="Proteomes" id="UP000469559"/>
    </source>
</evidence>
<reference evidence="2 3" key="1">
    <citation type="submission" date="2018-05" db="EMBL/GenBank/DDBJ databases">
        <title>Whole genome sequencing for identification of molecular markers to develop diagnostic detection tools for the regulated plant pathogen Lachnellula willkommii.</title>
        <authorList>
            <person name="Giroux E."/>
            <person name="Bilodeau G."/>
        </authorList>
    </citation>
    <scope>NUCLEOTIDE SEQUENCE [LARGE SCALE GENOMIC DNA]</scope>
    <source>
        <strain evidence="2 3">CBS 203.66</strain>
    </source>
</reference>
<dbReference type="OrthoDB" id="6359816at2759"/>
<feature type="domain" description="BTB" evidence="1">
    <location>
        <begin position="17"/>
        <end position="86"/>
    </location>
</feature>
<dbReference type="PROSITE" id="PS50097">
    <property type="entry name" value="BTB"/>
    <property type="match status" value="1"/>
</dbReference>
<comment type="caution">
    <text evidence="2">The sequence shown here is derived from an EMBL/GenBank/DDBJ whole genome shotgun (WGS) entry which is preliminary data.</text>
</comment>
<keyword evidence="3" id="KW-1185">Reference proteome</keyword>
<evidence type="ECO:0000259" key="1">
    <source>
        <dbReference type="PROSITE" id="PS50097"/>
    </source>
</evidence>
<dbReference type="SMART" id="SM00225">
    <property type="entry name" value="BTB"/>
    <property type="match status" value="1"/>
</dbReference>
<evidence type="ECO:0000313" key="2">
    <source>
        <dbReference type="EMBL" id="TVY15177.1"/>
    </source>
</evidence>
<dbReference type="AlphaFoldDB" id="A0A8T9B618"/>
<accession>A0A8T9B618</accession>
<dbReference type="InterPro" id="IPR000210">
    <property type="entry name" value="BTB/POZ_dom"/>
</dbReference>
<dbReference type="CDD" id="cd18186">
    <property type="entry name" value="BTB_POZ_ZBTB_KLHL-like"/>
    <property type="match status" value="1"/>
</dbReference>
<name>A0A8T9B618_9HELO</name>
<dbReference type="Pfam" id="PF00651">
    <property type="entry name" value="BTB"/>
    <property type="match status" value="1"/>
</dbReference>
<protein>
    <recommendedName>
        <fullName evidence="1">BTB domain-containing protein</fullName>
    </recommendedName>
</protein>